<evidence type="ECO:0000256" key="1">
    <source>
        <dbReference type="SAM" id="MobiDB-lite"/>
    </source>
</evidence>
<name>A0A250XPY5_9CHLO</name>
<dbReference type="AlphaFoldDB" id="A0A250XPY5"/>
<sequence>MMIICRHQHQKMNKIVPSPQPQAVQAGHQSPQQNQSQPRSIQLLGDKIQPNDLAGSGTCCVQLGQLNVGGVAIVAHPSFRAIPALVRVLPCYGSEELNKAILEDLRLQCEAFEGSEYLLRIERGIEKRRRISIMHGTNGTESPMALPAHALGGVDDEGPYKDHCYLQASSLMKEGFQTLFVWAKSNRIPLPSKMMKTLTWAALNALHPLRPHGALLALSPHSCIILPG</sequence>
<evidence type="ECO:0000313" key="3">
    <source>
        <dbReference type="Proteomes" id="UP000232323"/>
    </source>
</evidence>
<accession>A0A250XPY5</accession>
<reference evidence="2 3" key="1">
    <citation type="submission" date="2017-08" db="EMBL/GenBank/DDBJ databases">
        <title>Acidophilic green algal genome provides insights into adaptation to an acidic environment.</title>
        <authorList>
            <person name="Hirooka S."/>
            <person name="Hirose Y."/>
            <person name="Kanesaki Y."/>
            <person name="Higuchi S."/>
            <person name="Fujiwara T."/>
            <person name="Onuma R."/>
            <person name="Era A."/>
            <person name="Ohbayashi R."/>
            <person name="Uzuka A."/>
            <person name="Nozaki H."/>
            <person name="Yoshikawa H."/>
            <person name="Miyagishima S.Y."/>
        </authorList>
    </citation>
    <scope>NUCLEOTIDE SEQUENCE [LARGE SCALE GENOMIC DNA]</scope>
    <source>
        <strain evidence="2 3">NIES-2499</strain>
    </source>
</reference>
<organism evidence="2 3">
    <name type="scientific">Chlamydomonas eustigma</name>
    <dbReference type="NCBI Taxonomy" id="1157962"/>
    <lineage>
        <taxon>Eukaryota</taxon>
        <taxon>Viridiplantae</taxon>
        <taxon>Chlorophyta</taxon>
        <taxon>core chlorophytes</taxon>
        <taxon>Chlorophyceae</taxon>
        <taxon>CS clade</taxon>
        <taxon>Chlamydomonadales</taxon>
        <taxon>Chlamydomonadaceae</taxon>
        <taxon>Chlamydomonas</taxon>
    </lineage>
</organism>
<protein>
    <submittedName>
        <fullName evidence="2">Uncharacterized protein</fullName>
    </submittedName>
</protein>
<keyword evidence="3" id="KW-1185">Reference proteome</keyword>
<dbReference type="Proteomes" id="UP000232323">
    <property type="component" value="Unassembled WGS sequence"/>
</dbReference>
<comment type="caution">
    <text evidence="2">The sequence shown here is derived from an EMBL/GenBank/DDBJ whole genome shotgun (WGS) entry which is preliminary data.</text>
</comment>
<feature type="compositionally biased region" description="Low complexity" evidence="1">
    <location>
        <begin position="29"/>
        <end position="39"/>
    </location>
</feature>
<evidence type="ECO:0000313" key="2">
    <source>
        <dbReference type="EMBL" id="GAX85009.1"/>
    </source>
</evidence>
<gene>
    <name evidence="2" type="ORF">CEUSTIGMA_g12430.t1</name>
</gene>
<proteinExistence type="predicted"/>
<dbReference type="EMBL" id="BEGY01000145">
    <property type="protein sequence ID" value="GAX85009.1"/>
    <property type="molecule type" value="Genomic_DNA"/>
</dbReference>
<feature type="region of interest" description="Disordered" evidence="1">
    <location>
        <begin position="19"/>
        <end position="39"/>
    </location>
</feature>